<evidence type="ECO:0000313" key="1">
    <source>
        <dbReference type="EMBL" id="MDY5155524.1"/>
    </source>
</evidence>
<dbReference type="Pfam" id="PF10698">
    <property type="entry name" value="DUF2505"/>
    <property type="match status" value="1"/>
</dbReference>
<organism evidence="1 2">
    <name type="scientific">Actinotignum urinale</name>
    <dbReference type="NCBI Taxonomy" id="190146"/>
    <lineage>
        <taxon>Bacteria</taxon>
        <taxon>Bacillati</taxon>
        <taxon>Actinomycetota</taxon>
        <taxon>Actinomycetes</taxon>
        <taxon>Actinomycetales</taxon>
        <taxon>Actinomycetaceae</taxon>
        <taxon>Actinotignum</taxon>
    </lineage>
</organism>
<comment type="caution">
    <text evidence="1">The sequence shown here is derived from an EMBL/GenBank/DDBJ whole genome shotgun (WGS) entry which is preliminary data.</text>
</comment>
<dbReference type="RefSeq" id="WP_320756699.1">
    <property type="nucleotide sequence ID" value="NZ_CP171105.1"/>
</dbReference>
<dbReference type="EMBL" id="JAWNGC010000010">
    <property type="protein sequence ID" value="MDY5155524.1"/>
    <property type="molecule type" value="Genomic_DNA"/>
</dbReference>
<reference evidence="1" key="1">
    <citation type="submission" date="2023-10" db="EMBL/GenBank/DDBJ databases">
        <title>Whole Genome based description of the genera Actinobaculum and Actinotignum reveals a complex phylogenetic relationship within the species included in the genus Actinotignum.</title>
        <authorList>
            <person name="Jensen C.S."/>
            <person name="Dargis R."/>
            <person name="Kemp M."/>
            <person name="Christensen J.J."/>
        </authorList>
    </citation>
    <scope>NUCLEOTIDE SEQUENCE</scope>
    <source>
        <strain evidence="1">SLA_B511</strain>
    </source>
</reference>
<gene>
    <name evidence="1" type="ORF">R6G80_07300</name>
</gene>
<proteinExistence type="predicted"/>
<protein>
    <submittedName>
        <fullName evidence="1">DUF2505 domain-containing protein</fullName>
    </submittedName>
</protein>
<dbReference type="Proteomes" id="UP001281731">
    <property type="component" value="Unassembled WGS sequence"/>
</dbReference>
<evidence type="ECO:0000313" key="2">
    <source>
        <dbReference type="Proteomes" id="UP001281731"/>
    </source>
</evidence>
<sequence>MNFSDSYGVATPAQKVLDALISPQLMEKRMKELSVSSYSFTQSDNELILHFEIPTDKLPAMATKLLADNTDLDIPFLREGSRVVSDINPPKLPGSARIVMDVCCDDENSSTVTVSGYVKVGIPFFGKKVEQLIVEHVGKVISLDADIVRSIVTDTED</sequence>
<accession>A0AAW9HZT1</accession>
<dbReference type="AlphaFoldDB" id="A0AAW9HZT1"/>
<name>A0AAW9HZT1_9ACTO</name>
<dbReference type="InterPro" id="IPR019639">
    <property type="entry name" value="DUF2505"/>
</dbReference>